<evidence type="ECO:0000313" key="3">
    <source>
        <dbReference type="Proteomes" id="UP000236642"/>
    </source>
</evidence>
<keyword evidence="1" id="KW-1133">Transmembrane helix</keyword>
<feature type="transmembrane region" description="Helical" evidence="1">
    <location>
        <begin position="65"/>
        <end position="90"/>
    </location>
</feature>
<name>A0A2H5Y5C3_9CHLR</name>
<evidence type="ECO:0000313" key="2">
    <source>
        <dbReference type="EMBL" id="GBD08646.1"/>
    </source>
</evidence>
<dbReference type="Proteomes" id="UP000236642">
    <property type="component" value="Unassembled WGS sequence"/>
</dbReference>
<comment type="caution">
    <text evidence="2">The sequence shown here is derived from an EMBL/GenBank/DDBJ whole genome shotgun (WGS) entry which is preliminary data.</text>
</comment>
<gene>
    <name evidence="2" type="ORF">HRbin22_00887</name>
</gene>
<feature type="transmembrane region" description="Helical" evidence="1">
    <location>
        <begin position="268"/>
        <end position="284"/>
    </location>
</feature>
<feature type="transmembrane region" description="Helical" evidence="1">
    <location>
        <begin position="111"/>
        <end position="134"/>
    </location>
</feature>
<feature type="transmembrane region" description="Helical" evidence="1">
    <location>
        <begin position="230"/>
        <end position="256"/>
    </location>
</feature>
<evidence type="ECO:0000256" key="1">
    <source>
        <dbReference type="SAM" id="Phobius"/>
    </source>
</evidence>
<keyword evidence="1" id="KW-0812">Transmembrane</keyword>
<keyword evidence="1" id="KW-0472">Membrane</keyword>
<proteinExistence type="predicted"/>
<organism evidence="2 3">
    <name type="scientific">Candidatus Thermoflexus japonica</name>
    <dbReference type="NCBI Taxonomy" id="2035417"/>
    <lineage>
        <taxon>Bacteria</taxon>
        <taxon>Bacillati</taxon>
        <taxon>Chloroflexota</taxon>
        <taxon>Thermoflexia</taxon>
        <taxon>Thermoflexales</taxon>
        <taxon>Thermoflexaceae</taxon>
        <taxon>Thermoflexus</taxon>
    </lineage>
</organism>
<feature type="transmembrane region" description="Helical" evidence="1">
    <location>
        <begin position="146"/>
        <end position="174"/>
    </location>
</feature>
<evidence type="ECO:0008006" key="4">
    <source>
        <dbReference type="Google" id="ProtNLM"/>
    </source>
</evidence>
<reference evidence="3" key="1">
    <citation type="submission" date="2017-09" db="EMBL/GenBank/DDBJ databases">
        <title>Metaegenomics of thermophilic ammonia-oxidizing enrichment culture.</title>
        <authorList>
            <person name="Kato S."/>
            <person name="Suzuki K."/>
        </authorList>
    </citation>
    <scope>NUCLEOTIDE SEQUENCE [LARGE SCALE GENOMIC DNA]</scope>
</reference>
<protein>
    <recommendedName>
        <fullName evidence="4">DUF2079 domain-containing protein</fullName>
    </recommendedName>
</protein>
<dbReference type="EMBL" id="BEHY01000014">
    <property type="protein sequence ID" value="GBD08646.1"/>
    <property type="molecule type" value="Genomic_DNA"/>
</dbReference>
<accession>A0A2H5Y5C3</accession>
<feature type="transmembrane region" description="Helical" evidence="1">
    <location>
        <begin position="186"/>
        <end position="210"/>
    </location>
</feature>
<sequence length="477" mass="52152">MIVNRFSPELHPPALQYLLYVLLGHVARWLQAPPEALYGMAMGLGVLLLWRSLNRFFTRVLTAPALRSLALALVFSTGPAWILPLGLSLLRRPSPWGTAALDAATRIEHNTFLALMAPPHLTLALAVLLEALLALSEPIARAPRRWMIRTILALSALAFLNPFSLPTFLMLLGLRTFLGLWESRPVALLGGIQALVLGLLSVPLVAYQVATFQRDPFWGVTYGLQNLQPAYPLPLTLAALGLLGILGLAGAVRVWIPGVEASGFRDRFLSMAAIGLLAIAFLPFPYARRFAYGLGPVLAARAAPIAARLLAHPSWKVWGSTPWRRVIRGVTIGILLYSQNAFLYAVYTLSFLGSGPFPRAVFEPIAAFEAAAWLRAQGPGVVVLACEDDGNFLAGHIEGRVVLGHPGATFEVARKREEVAAFFGGLLSPTEQAALLQRYRVTHLYEREDRPCYRKRPAGTPVFQRPPVFVFRAEGVP</sequence>
<feature type="transmembrane region" description="Helical" evidence="1">
    <location>
        <begin position="37"/>
        <end position="53"/>
    </location>
</feature>
<feature type="transmembrane region" description="Helical" evidence="1">
    <location>
        <begin position="332"/>
        <end position="352"/>
    </location>
</feature>
<dbReference type="AlphaFoldDB" id="A0A2H5Y5C3"/>